<evidence type="ECO:0000313" key="1">
    <source>
        <dbReference type="EMBL" id="TWV91505.1"/>
    </source>
</evidence>
<name>A0A5C6LKZ7_9BACT</name>
<organism evidence="1 2">
    <name type="scientific">Chitinophaga pinensis</name>
    <dbReference type="NCBI Taxonomy" id="79329"/>
    <lineage>
        <taxon>Bacteria</taxon>
        <taxon>Pseudomonadati</taxon>
        <taxon>Bacteroidota</taxon>
        <taxon>Chitinophagia</taxon>
        <taxon>Chitinophagales</taxon>
        <taxon>Chitinophagaceae</taxon>
        <taxon>Chitinophaga</taxon>
    </lineage>
</organism>
<accession>A0A5C6LKZ7</accession>
<comment type="caution">
    <text evidence="1">The sequence shown here is derived from an EMBL/GenBank/DDBJ whole genome shotgun (WGS) entry which is preliminary data.</text>
</comment>
<reference evidence="1 2" key="1">
    <citation type="submission" date="2019-08" db="EMBL/GenBank/DDBJ databases">
        <title>Whole genome sequencing of chitin degrading bacteria Chitinophaga pinensis YS16.</title>
        <authorList>
            <person name="Singh R.P."/>
            <person name="Manchanda G."/>
            <person name="Maurya I.K."/>
            <person name="Joshi N.K."/>
            <person name="Srivastava A.K."/>
        </authorList>
    </citation>
    <scope>NUCLEOTIDE SEQUENCE [LARGE SCALE GENOMIC DNA]</scope>
    <source>
        <strain evidence="1 2">YS-16</strain>
    </source>
</reference>
<protein>
    <submittedName>
        <fullName evidence="1">DUF4280 domain-containing protein</fullName>
    </submittedName>
</protein>
<evidence type="ECO:0000313" key="2">
    <source>
        <dbReference type="Proteomes" id="UP000318815"/>
    </source>
</evidence>
<dbReference type="Gene3D" id="1.10.530.10">
    <property type="match status" value="1"/>
</dbReference>
<dbReference type="Proteomes" id="UP000318815">
    <property type="component" value="Unassembled WGS sequence"/>
</dbReference>
<dbReference type="EMBL" id="VOHS01000073">
    <property type="protein sequence ID" value="TWV91505.1"/>
    <property type="molecule type" value="Genomic_DNA"/>
</dbReference>
<keyword evidence="2" id="KW-1185">Reference proteome</keyword>
<dbReference type="RefSeq" id="WP_146308279.1">
    <property type="nucleotide sequence ID" value="NZ_VOHS01000073.1"/>
</dbReference>
<dbReference type="Pfam" id="PF14107">
    <property type="entry name" value="DUF4280"/>
    <property type="match status" value="1"/>
</dbReference>
<dbReference type="InterPro" id="IPR025460">
    <property type="entry name" value="DUF4280"/>
</dbReference>
<dbReference type="OrthoDB" id="882303at2"/>
<dbReference type="InterPro" id="IPR023346">
    <property type="entry name" value="Lysozyme-like_dom_sf"/>
</dbReference>
<sequence>MAEKHFVVQGAACKCNFGGSPDKLKISTNDRDYINDGDGSAKPIASNKDLGQPLEAKTFGNCSITRSSCSPAITQWQGVYEKVTLTNGGKILTEESKAICSVSGSPCISITFHGQTAAVTSTHFDNVEVQTMAALNPMAPKPASGKEIPKVKSITGKIETRRPALELGSSKVVPMMTARVNEQLKFTVKDYYNTAKADKDKVSWKIYKGHNFEAEAMSFEEVGPELQMNFDAVGNYRVMAYGTDGTDVRCTIDVSVTVNRLKGDIELGAGMGRIVGKDYRVRRGVPVNIAAKYEIEPALAEEKQLVSMQVTDMNGTILAAGEQGEDTITFTPANGAATYKVTISMDGQIITRELTSEGNGVVAIKSNPAAEVVRPGTAMSFQVTEMTYFTQLQEFETTGIKWQLNGKDVGTGQSISLGGEHFTREGNYVVEAYVMKADGWDAKKGAPSSRHQKDDCRFAVKKNEVTAIKVENGGAKWVVGKRYNLEALTLMPYQAAQDGPITWSPAGSHTNKATGIYATHKGKVAVTATLNGKTKSLEADADTAEIIKWYFGDKDGVYKPRAGWNETLKIIINCPAAAGETVSVHILEADRSSFNYIKEIPNCKFDANGELKADLNTNDIKPMLNKLYFEGKEYDVLFAIQSKPNGIQFAGMKTVEADGKSFLFPQKQSNQRGNELGKYVYINSEKEVVSVNFFDSTNYPAYKVYKYGEKIKIRVQTRNLAAQDLTLQIWHNGYKQEDKMVMEFQGKPDDKEIWEVELDTNKLKSGNKQIDDGLRSYFALIKEKNGDTFKFPKEVADANTFDPRNVSFYQHIKLSNASADTLNKLAKDIAPTVLGEALEKEENKTGCPRCNEDITPAMLKQVFKQADDATLKSVADTYNKYMREIGMNTCWNKAHFFAQTFVESGPSLHLKSGESFNYYWEDLDGLFPPFRTTAGKEKAQLWGRAVRKPAIPGVTKDNEKNIANYAYGPDAAKGKELGNTGANDGWDFRGKGLIQLTGRTAYEYANTYTKKENADIVANPDLVVSDVKIAVLSSMAFWKWKGLQQLANGKTEVKPISTKVGKNVVRPDGTDAYTEKKEAFDKNTSVLFKIKQCTYGLVPEGDNNLYKIDVDAFKYELVKKNDASKQYQFDIYIGGKLTATVLKNINDKKLLPFPDSGPNWGRFGGRDGGDDNYSDPKVAAAALGFFYSLPKNGYTGKLYFNDMSASNQRNLGHKGHIHGDDIDIRYPGSTDEAGEVLWSKAKDSYPSEEKFVEALENILSIASKWGFNTNYAYKSGIKNTKDAAHSVHQNHFHIGLR</sequence>
<dbReference type="SUPFAM" id="SSF53955">
    <property type="entry name" value="Lysozyme-like"/>
    <property type="match status" value="1"/>
</dbReference>
<gene>
    <name evidence="1" type="ORF">FEF09_28775</name>
</gene>
<proteinExistence type="predicted"/>